<protein>
    <submittedName>
        <fullName evidence="1">MFS transporter</fullName>
    </submittedName>
</protein>
<evidence type="ECO:0000313" key="1">
    <source>
        <dbReference type="EMBL" id="GAT27799.1"/>
    </source>
</evidence>
<dbReference type="EMBL" id="BCWF01000023">
    <property type="protein sequence ID" value="GAT27799.1"/>
    <property type="molecule type" value="Genomic_DNA"/>
</dbReference>
<sequence>MPVNGCETKAVNTAITPPSEKAEGFEREIKSLSRRPFEESFSLLVLTAMSLTL</sequence>
<dbReference type="Proteomes" id="UP000075230">
    <property type="component" value="Unassembled WGS sequence"/>
</dbReference>
<accession>A0A146FRA9</accession>
<evidence type="ECO:0000313" key="2">
    <source>
        <dbReference type="Proteomes" id="UP000075230"/>
    </source>
</evidence>
<reference evidence="1 2" key="1">
    <citation type="journal article" date="2016" name="DNA Res.">
        <title>Genome sequence of Aspergillus luchuensis NBRC 4314.</title>
        <authorList>
            <person name="Yamada O."/>
            <person name="Machida M."/>
            <person name="Hosoyama A."/>
            <person name="Goto M."/>
            <person name="Takahashi T."/>
            <person name="Futagami T."/>
            <person name="Yamagata Y."/>
            <person name="Takeuchi M."/>
            <person name="Kobayashi T."/>
            <person name="Koike H."/>
            <person name="Abe K."/>
            <person name="Asai K."/>
            <person name="Arita M."/>
            <person name="Fujita N."/>
            <person name="Fukuda K."/>
            <person name="Higa K."/>
            <person name="Horikawa H."/>
            <person name="Ishikawa T."/>
            <person name="Jinno K."/>
            <person name="Kato Y."/>
            <person name="Kirimura K."/>
            <person name="Mizutani O."/>
            <person name="Nakasone K."/>
            <person name="Sano M."/>
            <person name="Shiraishi Y."/>
            <person name="Tsukahara M."/>
            <person name="Gomi K."/>
        </authorList>
    </citation>
    <scope>NUCLEOTIDE SEQUENCE [LARGE SCALE GENOMIC DNA]</scope>
    <source>
        <strain evidence="1 2">RIB 2604</strain>
    </source>
</reference>
<comment type="caution">
    <text evidence="1">The sequence shown here is derived from an EMBL/GenBank/DDBJ whole genome shotgun (WGS) entry which is preliminary data.</text>
</comment>
<dbReference type="AlphaFoldDB" id="A0A146FRA9"/>
<name>A0A146FRA9_ASPKA</name>
<reference evidence="2" key="2">
    <citation type="submission" date="2016-02" db="EMBL/GenBank/DDBJ databases">
        <title>Genome sequencing of Aspergillus luchuensis NBRC 4314.</title>
        <authorList>
            <person name="Yamada O."/>
        </authorList>
    </citation>
    <scope>NUCLEOTIDE SEQUENCE [LARGE SCALE GENOMIC DNA]</scope>
    <source>
        <strain evidence="2">RIB 2604</strain>
    </source>
</reference>
<organism evidence="1 2">
    <name type="scientific">Aspergillus kawachii</name>
    <name type="common">White koji mold</name>
    <name type="synonym">Aspergillus awamori var. kawachi</name>
    <dbReference type="NCBI Taxonomy" id="1069201"/>
    <lineage>
        <taxon>Eukaryota</taxon>
        <taxon>Fungi</taxon>
        <taxon>Dikarya</taxon>
        <taxon>Ascomycota</taxon>
        <taxon>Pezizomycotina</taxon>
        <taxon>Eurotiomycetes</taxon>
        <taxon>Eurotiomycetidae</taxon>
        <taxon>Eurotiales</taxon>
        <taxon>Aspergillaceae</taxon>
        <taxon>Aspergillus</taxon>
        <taxon>Aspergillus subgen. Circumdati</taxon>
    </lineage>
</organism>
<proteinExistence type="predicted"/>
<gene>
    <name evidence="1" type="ORF">RIB2604_02301560</name>
</gene>